<dbReference type="Gene3D" id="3.90.1720.10">
    <property type="entry name" value="endopeptidase domain like (from Nostoc punctiforme)"/>
    <property type="match status" value="1"/>
</dbReference>
<protein>
    <recommendedName>
        <fullName evidence="2">Permuted papain-like amidase enzyme, YaeF/YiiX, C92 family</fullName>
    </recommendedName>
</protein>
<evidence type="ECO:0008006" key="2">
    <source>
        <dbReference type="Google" id="ProtNLM"/>
    </source>
</evidence>
<sequence length="188" mass="21291">MKNTKDAMKSRTIWWNLTVGLLTLRKRIKVELDQHKGKRMAKENYPAIRDRIQSGDVIAYHGNLLLHLTIIVATGRPWVHVGTTVVSDGRVWILESRLFKNGVTFVPLSSRIKKGAYLFPSGSAFTEEQKKKAYAEIEIVKYSLWDAIRAGFGRGPKYLGKHCAELLAYLHGTDALTPADIVDWALER</sequence>
<name>A0A450WH48_9GAMM</name>
<dbReference type="SUPFAM" id="SSF54001">
    <property type="entry name" value="Cysteine proteinases"/>
    <property type="match status" value="1"/>
</dbReference>
<reference evidence="1" key="1">
    <citation type="submission" date="2019-02" db="EMBL/GenBank/DDBJ databases">
        <authorList>
            <person name="Gruber-Vodicka R. H."/>
            <person name="Seah K. B. B."/>
        </authorList>
    </citation>
    <scope>NUCLEOTIDE SEQUENCE</scope>
    <source>
        <strain evidence="1">BECK_BY7</strain>
    </source>
</reference>
<proteinExistence type="predicted"/>
<dbReference type="InterPro" id="IPR038765">
    <property type="entry name" value="Papain-like_cys_pep_sf"/>
</dbReference>
<accession>A0A450WH48</accession>
<dbReference type="EMBL" id="CAADFN010000022">
    <property type="protein sequence ID" value="VFK16312.1"/>
    <property type="molecule type" value="Genomic_DNA"/>
</dbReference>
<evidence type="ECO:0000313" key="1">
    <source>
        <dbReference type="EMBL" id="VFK16312.1"/>
    </source>
</evidence>
<dbReference type="AlphaFoldDB" id="A0A450WH48"/>
<organism evidence="1">
    <name type="scientific">Candidatus Kentrum sp. LFY</name>
    <dbReference type="NCBI Taxonomy" id="2126342"/>
    <lineage>
        <taxon>Bacteria</taxon>
        <taxon>Pseudomonadati</taxon>
        <taxon>Pseudomonadota</taxon>
        <taxon>Gammaproteobacteria</taxon>
        <taxon>Candidatus Kentrum</taxon>
    </lineage>
</organism>
<gene>
    <name evidence="1" type="ORF">BECKLFY1418C_GA0070996_102248</name>
</gene>